<sequence>MSGIEVGMQNAPVPGDEEPGPRPGGPTPGTETAPLWGPAGPDDAGGAPAETYDRPGGMHTAAYGPPGGSHAATYGAPGDGSGAVGDPYGSQEIPPDGFGQTEVIGAVPGAGSGVYGPGVAGDPYGVAGLPGGDPGVADAPAGLGAPGLAGGPGDLPPDAFADVPPGVPIDVPVGVPADVPPGVPVEVLADLPPAPSDVVVEVVEEVPGDVPLDAPADPAAPEGPSEPRAARGTTIALVAALVTVVVMSGVLGAVAVLMTRNPDAPPLKQTPVHTLSTPVHFAPVTGVRPAPCEGTDAIPDDKGTTCYLLDPGVTVKTVQKIEEVPDNDGTYTVRLVLSPPSREEIAQLTRDTVKQQLAVVVGEKVVAAPRVAQEITQDSLGIAGFDKAQADAIIGLLTGGSAPAGQQSNPTPGAGQPDGTQQGGTQPGGTQPDGTQQGGTQPGGTQPDGTQQGGTQPGGTQPGLDQSGTNQNAPQPGSTPPGVSQQNGGQGTTGAAQPGATQATLTSGGAAGGNSGRYASCKEAKAHGAGPYTKGRHPEYAWYVDVDHDGVACDPDDMV</sequence>
<dbReference type="EMBL" id="VYTZ01000017">
    <property type="protein sequence ID" value="KAA9374311.1"/>
    <property type="molecule type" value="Genomic_DNA"/>
</dbReference>
<dbReference type="Proteomes" id="UP000327011">
    <property type="component" value="Unassembled WGS sequence"/>
</dbReference>
<evidence type="ECO:0000259" key="3">
    <source>
        <dbReference type="SMART" id="SM00894"/>
    </source>
</evidence>
<feature type="compositionally biased region" description="Low complexity" evidence="1">
    <location>
        <begin position="410"/>
        <end position="420"/>
    </location>
</feature>
<keyword evidence="5" id="KW-1185">Reference proteome</keyword>
<evidence type="ECO:0000313" key="4">
    <source>
        <dbReference type="EMBL" id="KAA9374311.1"/>
    </source>
</evidence>
<feature type="compositionally biased region" description="Gly residues" evidence="1">
    <location>
        <begin position="144"/>
        <end position="153"/>
    </location>
</feature>
<feature type="compositionally biased region" description="Polar residues" evidence="1">
    <location>
        <begin position="464"/>
        <end position="484"/>
    </location>
</feature>
<evidence type="ECO:0000256" key="2">
    <source>
        <dbReference type="SAM" id="Phobius"/>
    </source>
</evidence>
<feature type="region of interest" description="Disordered" evidence="1">
    <location>
        <begin position="399"/>
        <end position="518"/>
    </location>
</feature>
<dbReference type="AlphaFoldDB" id="A0A5J5JVA2"/>
<feature type="compositionally biased region" description="Low complexity" evidence="1">
    <location>
        <begin position="493"/>
        <end position="506"/>
    </location>
</feature>
<accession>A0A5J5JVA2</accession>
<feature type="compositionally biased region" description="Gly residues" evidence="1">
    <location>
        <begin position="451"/>
        <end position="461"/>
    </location>
</feature>
<gene>
    <name evidence="4" type="ORF">F5972_32635</name>
</gene>
<comment type="caution">
    <text evidence="4">The sequence shown here is derived from an EMBL/GenBank/DDBJ whole genome shotgun (WGS) entry which is preliminary data.</text>
</comment>
<feature type="compositionally biased region" description="Low complexity" evidence="1">
    <location>
        <begin position="28"/>
        <end position="49"/>
    </location>
</feature>
<name>A0A5J5JVA2_9ACTN</name>
<dbReference type="Pfam" id="PF22599">
    <property type="entry name" value="SecDF_P1_head"/>
    <property type="match status" value="1"/>
</dbReference>
<dbReference type="SMART" id="SM00894">
    <property type="entry name" value="Excalibur"/>
    <property type="match status" value="1"/>
</dbReference>
<dbReference type="Pfam" id="PF05901">
    <property type="entry name" value="Excalibur"/>
    <property type="match status" value="1"/>
</dbReference>
<keyword evidence="2" id="KW-0472">Membrane</keyword>
<keyword evidence="2" id="KW-0812">Transmembrane</keyword>
<dbReference type="InterPro" id="IPR054384">
    <property type="entry name" value="SecDF_P1_head"/>
</dbReference>
<feature type="domain" description="Excalibur calcium-binding" evidence="3">
    <location>
        <begin position="517"/>
        <end position="554"/>
    </location>
</feature>
<proteinExistence type="predicted"/>
<evidence type="ECO:0000256" key="1">
    <source>
        <dbReference type="SAM" id="MobiDB-lite"/>
    </source>
</evidence>
<dbReference type="InterPro" id="IPR008613">
    <property type="entry name" value="Excalibur_Ca-bd_domain"/>
</dbReference>
<protein>
    <recommendedName>
        <fullName evidence="3">Excalibur calcium-binding domain-containing protein</fullName>
    </recommendedName>
</protein>
<feature type="region of interest" description="Disordered" evidence="1">
    <location>
        <begin position="137"/>
        <end position="159"/>
    </location>
</feature>
<dbReference type="RefSeq" id="WP_150939253.1">
    <property type="nucleotide sequence ID" value="NZ_VYTZ01000017.1"/>
</dbReference>
<keyword evidence="2" id="KW-1133">Transmembrane helix</keyword>
<feature type="region of interest" description="Disordered" evidence="1">
    <location>
        <begin position="1"/>
        <end position="105"/>
    </location>
</feature>
<reference evidence="4 5" key="1">
    <citation type="submission" date="2019-09" db="EMBL/GenBank/DDBJ databases">
        <title>Screening of Novel Bioactive Compounds from Soil-Associated.</title>
        <authorList>
            <person name="Gong X."/>
        </authorList>
    </citation>
    <scope>NUCLEOTIDE SEQUENCE [LARGE SCALE GENOMIC DNA]</scope>
    <source>
        <strain evidence="4 5">Gxj-6</strain>
    </source>
</reference>
<evidence type="ECO:0000313" key="5">
    <source>
        <dbReference type="Proteomes" id="UP000327011"/>
    </source>
</evidence>
<organism evidence="4 5">
    <name type="scientific">Microbispora cellulosiformans</name>
    <dbReference type="NCBI Taxonomy" id="2614688"/>
    <lineage>
        <taxon>Bacteria</taxon>
        <taxon>Bacillati</taxon>
        <taxon>Actinomycetota</taxon>
        <taxon>Actinomycetes</taxon>
        <taxon>Streptosporangiales</taxon>
        <taxon>Streptosporangiaceae</taxon>
        <taxon>Microbispora</taxon>
    </lineage>
</organism>
<feature type="transmembrane region" description="Helical" evidence="2">
    <location>
        <begin position="235"/>
        <end position="258"/>
    </location>
</feature>
<dbReference type="Gene3D" id="3.30.1360.200">
    <property type="match status" value="1"/>
</dbReference>